<dbReference type="Gene3D" id="3.10.129.10">
    <property type="entry name" value="Hotdog Thioesterase"/>
    <property type="match status" value="1"/>
</dbReference>
<evidence type="ECO:0000313" key="3">
    <source>
        <dbReference type="EMBL" id="OWT54243.1"/>
    </source>
</evidence>
<dbReference type="PANTHER" id="PTHR31793:SF37">
    <property type="entry name" value="ACYL-COA THIOESTER HYDROLASE YBGC"/>
    <property type="match status" value="1"/>
</dbReference>
<accession>A0A225M1Y2</accession>
<reference evidence="4" key="1">
    <citation type="submission" date="2017-06" db="EMBL/GenBank/DDBJ databases">
        <title>Herbaspirillum phytohormonus sp. nov., isolated from the root nodule of Robinia pseudoacacia in lead-zinc mine.</title>
        <authorList>
            <person name="Fan M."/>
            <person name="Lin Y."/>
        </authorList>
    </citation>
    <scope>NUCLEOTIDE SEQUENCE [LARGE SCALE GENOMIC DNA]</scope>
    <source>
        <strain evidence="4">SC-089</strain>
    </source>
</reference>
<gene>
    <name evidence="3" type="primary">ybgC</name>
    <name evidence="3" type="ORF">CEY11_23060</name>
</gene>
<dbReference type="OrthoDB" id="9808429at2"/>
<dbReference type="PIRSF" id="PIRSF003230">
    <property type="entry name" value="YbgC"/>
    <property type="match status" value="1"/>
</dbReference>
<evidence type="ECO:0000313" key="4">
    <source>
        <dbReference type="Proteomes" id="UP000214603"/>
    </source>
</evidence>
<proteinExistence type="inferred from homology"/>
<dbReference type="AlphaFoldDB" id="A0A225M1Y2"/>
<sequence>MPTETPDKFSTFQIRVYYEDTDAGGVVFYANYLKFLERARTEWLRELGVGQHELAQRQRRGFVVKGLEIQYRKPARLDDLLTIRSRVVRLGPASITFEQFIDRERELLCVSTVQICCLDLDTSRPVALPVELHTLLEKVQE</sequence>
<dbReference type="NCBIfam" id="TIGR00051">
    <property type="entry name" value="YbgC/FadM family acyl-CoA thioesterase"/>
    <property type="match status" value="1"/>
</dbReference>
<dbReference type="GO" id="GO:0047617">
    <property type="term" value="F:fatty acyl-CoA hydrolase activity"/>
    <property type="evidence" value="ECO:0007669"/>
    <property type="project" value="TreeGrafter"/>
</dbReference>
<keyword evidence="2" id="KW-0378">Hydrolase</keyword>
<protein>
    <submittedName>
        <fullName evidence="3">Tol-pal system-associated acyl-CoA thioesterase</fullName>
    </submittedName>
</protein>
<dbReference type="NCBIfam" id="TIGR02799">
    <property type="entry name" value="thio_ybgC"/>
    <property type="match status" value="1"/>
</dbReference>
<dbReference type="InterPro" id="IPR050563">
    <property type="entry name" value="4-hydroxybenzoyl-CoA_TE"/>
</dbReference>
<dbReference type="InterPro" id="IPR014166">
    <property type="entry name" value="Tol-Pal_acyl-CoA_thioesterase"/>
</dbReference>
<comment type="similarity">
    <text evidence="1">Belongs to the 4-hydroxybenzoyl-CoA thioesterase family.</text>
</comment>
<dbReference type="InterPro" id="IPR006684">
    <property type="entry name" value="YbgC/YbaW"/>
</dbReference>
<dbReference type="EMBL" id="NJIH01000016">
    <property type="protein sequence ID" value="OWT54243.1"/>
    <property type="molecule type" value="Genomic_DNA"/>
</dbReference>
<dbReference type="Pfam" id="PF13279">
    <property type="entry name" value="4HBT_2"/>
    <property type="match status" value="1"/>
</dbReference>
<dbReference type="InterPro" id="IPR029069">
    <property type="entry name" value="HotDog_dom_sf"/>
</dbReference>
<dbReference type="CDD" id="cd00586">
    <property type="entry name" value="4HBT"/>
    <property type="match status" value="1"/>
</dbReference>
<dbReference type="SUPFAM" id="SSF54637">
    <property type="entry name" value="Thioesterase/thiol ester dehydrase-isomerase"/>
    <property type="match status" value="1"/>
</dbReference>
<dbReference type="Proteomes" id="UP000214603">
    <property type="component" value="Unassembled WGS sequence"/>
</dbReference>
<name>A0A225M1Y2_9BURK</name>
<comment type="caution">
    <text evidence="3">The sequence shown here is derived from an EMBL/GenBank/DDBJ whole genome shotgun (WGS) entry which is preliminary data.</text>
</comment>
<dbReference type="RefSeq" id="WP_088605781.1">
    <property type="nucleotide sequence ID" value="NZ_NJIH01000016.1"/>
</dbReference>
<dbReference type="FunFam" id="3.10.129.10:FF:000004">
    <property type="entry name" value="Tol-pal system-associated acyl-CoA thioesterase"/>
    <property type="match status" value="1"/>
</dbReference>
<evidence type="ECO:0000256" key="1">
    <source>
        <dbReference type="ARBA" id="ARBA00005953"/>
    </source>
</evidence>
<keyword evidence="4" id="KW-1185">Reference proteome</keyword>
<evidence type="ECO:0000256" key="2">
    <source>
        <dbReference type="ARBA" id="ARBA00022801"/>
    </source>
</evidence>
<organism evidence="3 4">
    <name type="scientific">Candidimonas nitroreducens</name>
    <dbReference type="NCBI Taxonomy" id="683354"/>
    <lineage>
        <taxon>Bacteria</taxon>
        <taxon>Pseudomonadati</taxon>
        <taxon>Pseudomonadota</taxon>
        <taxon>Betaproteobacteria</taxon>
        <taxon>Burkholderiales</taxon>
        <taxon>Alcaligenaceae</taxon>
        <taxon>Candidimonas</taxon>
    </lineage>
</organism>
<dbReference type="PANTHER" id="PTHR31793">
    <property type="entry name" value="4-HYDROXYBENZOYL-COA THIOESTERASE FAMILY MEMBER"/>
    <property type="match status" value="1"/>
</dbReference>